<feature type="region of interest" description="Disordered" evidence="6">
    <location>
        <begin position="1"/>
        <end position="47"/>
    </location>
</feature>
<dbReference type="Proteomes" id="UP000323454">
    <property type="component" value="Unassembled WGS sequence"/>
</dbReference>
<feature type="transmembrane region" description="Helical" evidence="7">
    <location>
        <begin position="378"/>
        <end position="399"/>
    </location>
</feature>
<evidence type="ECO:0000256" key="6">
    <source>
        <dbReference type="SAM" id="MobiDB-lite"/>
    </source>
</evidence>
<feature type="transmembrane region" description="Helical" evidence="7">
    <location>
        <begin position="433"/>
        <end position="455"/>
    </location>
</feature>
<feature type="transmembrane region" description="Helical" evidence="7">
    <location>
        <begin position="66"/>
        <end position="85"/>
    </location>
</feature>
<reference evidence="8 9" key="1">
    <citation type="submission" date="2019-09" db="EMBL/GenBank/DDBJ databases">
        <title>Goodfellowia gen. nov., a new genus of the Pseudonocardineae related to Actinoalloteichus, containing Goodfellowia coeruleoviolacea gen. nov., comb. nov. gen. nov., comb. nov.</title>
        <authorList>
            <person name="Labeda D."/>
        </authorList>
    </citation>
    <scope>NUCLEOTIDE SEQUENCE [LARGE SCALE GENOMIC DNA]</scope>
    <source>
        <strain evidence="8 9">AN110305</strain>
    </source>
</reference>
<feature type="transmembrane region" description="Helical" evidence="7">
    <location>
        <begin position="847"/>
        <end position="870"/>
    </location>
</feature>
<feature type="transmembrane region" description="Helical" evidence="7">
    <location>
        <begin position="937"/>
        <end position="954"/>
    </location>
</feature>
<feature type="transmembrane region" description="Helical" evidence="7">
    <location>
        <begin position="1045"/>
        <end position="1069"/>
    </location>
</feature>
<dbReference type="OrthoDB" id="139907at2"/>
<name>A0A5B2XDF7_9PSEU</name>
<accession>A0A5B2XDF7</accession>
<evidence type="ECO:0000313" key="8">
    <source>
        <dbReference type="EMBL" id="KAA2261707.1"/>
    </source>
</evidence>
<feature type="transmembrane region" description="Helical" evidence="7">
    <location>
        <begin position="723"/>
        <end position="743"/>
    </location>
</feature>
<dbReference type="GO" id="GO:0005886">
    <property type="term" value="C:plasma membrane"/>
    <property type="evidence" value="ECO:0007669"/>
    <property type="project" value="UniProtKB-SubCell"/>
</dbReference>
<evidence type="ECO:0000256" key="3">
    <source>
        <dbReference type="ARBA" id="ARBA00022692"/>
    </source>
</evidence>
<keyword evidence="2" id="KW-1003">Cell membrane</keyword>
<feature type="transmembrane region" description="Helical" evidence="7">
    <location>
        <begin position="105"/>
        <end position="126"/>
    </location>
</feature>
<feature type="transmembrane region" description="Helical" evidence="7">
    <location>
        <begin position="196"/>
        <end position="218"/>
    </location>
</feature>
<keyword evidence="4 7" id="KW-1133">Transmembrane helix</keyword>
<organism evidence="8 9">
    <name type="scientific">Solihabitans fulvus</name>
    <dbReference type="NCBI Taxonomy" id="1892852"/>
    <lineage>
        <taxon>Bacteria</taxon>
        <taxon>Bacillati</taxon>
        <taxon>Actinomycetota</taxon>
        <taxon>Actinomycetes</taxon>
        <taxon>Pseudonocardiales</taxon>
        <taxon>Pseudonocardiaceae</taxon>
        <taxon>Solihabitans</taxon>
    </lineage>
</organism>
<proteinExistence type="predicted"/>
<keyword evidence="9" id="KW-1185">Reference proteome</keyword>
<feature type="transmembrane region" description="Helical" evidence="7">
    <location>
        <begin position="992"/>
        <end position="1015"/>
    </location>
</feature>
<feature type="transmembrane region" description="Helical" evidence="7">
    <location>
        <begin position="915"/>
        <end position="930"/>
    </location>
</feature>
<feature type="transmembrane region" description="Helical" evidence="7">
    <location>
        <begin position="891"/>
        <end position="909"/>
    </location>
</feature>
<protein>
    <submittedName>
        <fullName evidence="8">Oligosaccharide flippase family protein</fullName>
    </submittedName>
</protein>
<feature type="transmembrane region" description="Helical" evidence="7">
    <location>
        <begin position="224"/>
        <end position="248"/>
    </location>
</feature>
<feature type="transmembrane region" description="Helical" evidence="7">
    <location>
        <begin position="661"/>
        <end position="678"/>
    </location>
</feature>
<dbReference type="AlphaFoldDB" id="A0A5B2XDF7"/>
<evidence type="ECO:0000256" key="5">
    <source>
        <dbReference type="ARBA" id="ARBA00023136"/>
    </source>
</evidence>
<dbReference type="PANTHER" id="PTHR30250:SF11">
    <property type="entry name" value="O-ANTIGEN TRANSPORTER-RELATED"/>
    <property type="match status" value="1"/>
</dbReference>
<evidence type="ECO:0000256" key="4">
    <source>
        <dbReference type="ARBA" id="ARBA00022989"/>
    </source>
</evidence>
<dbReference type="EMBL" id="VUOB01000026">
    <property type="protein sequence ID" value="KAA2261707.1"/>
    <property type="molecule type" value="Genomic_DNA"/>
</dbReference>
<feature type="transmembrane region" description="Helical" evidence="7">
    <location>
        <begin position="299"/>
        <end position="325"/>
    </location>
</feature>
<dbReference type="InterPro" id="IPR002797">
    <property type="entry name" value="Polysacc_synth"/>
</dbReference>
<evidence type="ECO:0000256" key="2">
    <source>
        <dbReference type="ARBA" id="ARBA00022475"/>
    </source>
</evidence>
<feature type="transmembrane region" description="Helical" evidence="7">
    <location>
        <begin position="690"/>
        <end position="711"/>
    </location>
</feature>
<feature type="transmembrane region" description="Helical" evidence="7">
    <location>
        <begin position="406"/>
        <end position="427"/>
    </location>
</feature>
<evidence type="ECO:0000313" key="9">
    <source>
        <dbReference type="Proteomes" id="UP000323454"/>
    </source>
</evidence>
<feature type="transmembrane region" description="Helical" evidence="7">
    <location>
        <begin position="776"/>
        <end position="793"/>
    </location>
</feature>
<sequence length="1237" mass="127573">MASDSRARAARGGECASVGASPGSNDAGGFVTQPSDTAERTVTEPTAREVTISPGAAGGGLLGDGLALTASALVTAGAGLVGWLLAARLLPRAEVGATSAFVSGFLLFATVAELGLGPAVLRWLPLAGRRTPMLLRRGYGVVVLVAVVAAGLFALVPATAVTTAAVPVFGGVLFVAASVGWTLFQFQDAVLTGLGRARWVLVENTAFSVARLVLLVVLGPRLGALGIVLSWVLPTVLGVLVVSALVVVTGRRVGGTAGRLPDRREVLSLVGPTYPATVCVAVLYNVVPLVVTARNGPEVGAVFFIVWMGLNALDVAATGFVNAVVVRLAGAEERAGVLVRHAATRMAAIFLPPIAVGVVGAGWVLGLFGDAYAEIGTSLLQVALVGYVARLVVVLVTGVHLAAGRGVVVAALQAANAVGMVVLILALPGPRLWPIGAGFLALQWVLAVVAVLGLWRRRPRWQQLLGEIEMVERGALERDKPMAGRGESVAGLSEPDAGLGEPVAGPGETVARLGEPLAGPGETVARLGEPLAGPGETVARLGEPLAGPGEIAARLSEPVAGRAEPLAGSGETVAGPGAPVVRTGGAAAARVAASLRRGGAAAGRGAALLQRGGSLLRGAGSAVVAVGGSAVVELRRRAGGSARLVPLRRLAGSGVDSGRRAWVVPVVGAVGLGLWVVGLHRVDPGQLGGLGLIGALSPVVLLSYPVLLVAFVAEVAGRRPRGWVLTLLTGAGLVMIYGLQPAVQEVARLPISWLHAGFANYIGDNGAVLHDFDTRFSWPGFFALAAFLTRAGGYQDSGVLLAWAPVVLTGLATIGVRALATAALGHGRAAWIATWLFLLGNWTEQDYFSPQGTTFVLLLAALALTVRYLVRPGLVDGGRVRLRERRVPAGTPGGRVFAQGLVLLLAVALAPSHQLTPFVLVGFLAVLLLWGRLWPGWLPVLAFVPALAWFVLAAKEFWVGQLALITGSIGDVSSSVNQGIGQRLAGDSGHQAIVFLRIGLTGLAALLAVGGVLLLRRRRVRTWVLPVLALMPFGLAVVQPYGGEVFMRCYLFALPWFAIGGGLAIGAVLDRRVGRASGSRGLLAWGGVLVSLLVLCLGTVAVRGGNDAYVSFTRTDLDAMDAAYRLAVPGDSIVALTWYSPLRAERVGEVTQVSAAELGGGRDNCDSPTQIERCVLAAKPDFVVVSPQQDAAGRILYGMRPGWTREIVDTLIRVNHYTVVFDRAGRTVLALPEENGG</sequence>
<dbReference type="InterPro" id="IPR050833">
    <property type="entry name" value="Poly_Biosynth_Transport"/>
</dbReference>
<dbReference type="PANTHER" id="PTHR30250">
    <property type="entry name" value="PST FAMILY PREDICTED COLANIC ACID TRANSPORTER"/>
    <property type="match status" value="1"/>
</dbReference>
<feature type="transmembrane region" description="Helical" evidence="7">
    <location>
        <begin position="1081"/>
        <end position="1102"/>
    </location>
</feature>
<feature type="transmembrane region" description="Helical" evidence="7">
    <location>
        <begin position="346"/>
        <end position="366"/>
    </location>
</feature>
<reference evidence="8 9" key="2">
    <citation type="submission" date="2019-09" db="EMBL/GenBank/DDBJ databases">
        <authorList>
            <person name="Jin C."/>
        </authorList>
    </citation>
    <scope>NUCLEOTIDE SEQUENCE [LARGE SCALE GENOMIC DNA]</scope>
    <source>
        <strain evidence="8 9">AN110305</strain>
    </source>
</reference>
<evidence type="ECO:0000256" key="7">
    <source>
        <dbReference type="SAM" id="Phobius"/>
    </source>
</evidence>
<keyword evidence="3 7" id="KW-0812">Transmembrane</keyword>
<comment type="subcellular location">
    <subcellularLocation>
        <location evidence="1">Cell membrane</location>
        <topology evidence="1">Multi-pass membrane protein</topology>
    </subcellularLocation>
</comment>
<dbReference type="Pfam" id="PF01943">
    <property type="entry name" value="Polysacc_synt"/>
    <property type="match status" value="1"/>
</dbReference>
<feature type="transmembrane region" description="Helical" evidence="7">
    <location>
        <begin position="800"/>
        <end position="827"/>
    </location>
</feature>
<feature type="transmembrane region" description="Helical" evidence="7">
    <location>
        <begin position="1022"/>
        <end position="1039"/>
    </location>
</feature>
<gene>
    <name evidence="8" type="ORF">F0L68_15790</name>
</gene>
<feature type="transmembrane region" description="Helical" evidence="7">
    <location>
        <begin position="164"/>
        <end position="184"/>
    </location>
</feature>
<keyword evidence="5 7" id="KW-0472">Membrane</keyword>
<feature type="transmembrane region" description="Helical" evidence="7">
    <location>
        <begin position="138"/>
        <end position="158"/>
    </location>
</feature>
<feature type="transmembrane region" description="Helical" evidence="7">
    <location>
        <begin position="269"/>
        <end position="287"/>
    </location>
</feature>
<evidence type="ECO:0000256" key="1">
    <source>
        <dbReference type="ARBA" id="ARBA00004651"/>
    </source>
</evidence>
<comment type="caution">
    <text evidence="8">The sequence shown here is derived from an EMBL/GenBank/DDBJ whole genome shotgun (WGS) entry which is preliminary data.</text>
</comment>